<sequence>MYSPFIHTLFKGRVAKEGYGLYSEIIAKRIFHNLLIYNSVVYGFFIADNLPEAIHYVNEMILNSLGPTRCRQRTYCWIWCKYRADSRNVIDPFQKNLNQYKG</sequence>
<evidence type="ECO:0000313" key="1">
    <source>
        <dbReference type="EMBL" id="BAU02698.1"/>
    </source>
</evidence>
<organism evidence="1 2">
    <name type="scientific">Vigna angularis var. angularis</name>
    <dbReference type="NCBI Taxonomy" id="157739"/>
    <lineage>
        <taxon>Eukaryota</taxon>
        <taxon>Viridiplantae</taxon>
        <taxon>Streptophyta</taxon>
        <taxon>Embryophyta</taxon>
        <taxon>Tracheophyta</taxon>
        <taxon>Spermatophyta</taxon>
        <taxon>Magnoliopsida</taxon>
        <taxon>eudicotyledons</taxon>
        <taxon>Gunneridae</taxon>
        <taxon>Pentapetalae</taxon>
        <taxon>rosids</taxon>
        <taxon>fabids</taxon>
        <taxon>Fabales</taxon>
        <taxon>Fabaceae</taxon>
        <taxon>Papilionoideae</taxon>
        <taxon>50 kb inversion clade</taxon>
        <taxon>NPAAA clade</taxon>
        <taxon>indigoferoid/millettioid clade</taxon>
        <taxon>Phaseoleae</taxon>
        <taxon>Vigna</taxon>
    </lineage>
</organism>
<dbReference type="EMBL" id="AP015044">
    <property type="protein sequence ID" value="BAU02698.1"/>
    <property type="molecule type" value="Genomic_DNA"/>
</dbReference>
<evidence type="ECO:0000313" key="2">
    <source>
        <dbReference type="Proteomes" id="UP000291084"/>
    </source>
</evidence>
<keyword evidence="2" id="KW-1185">Reference proteome</keyword>
<dbReference type="Proteomes" id="UP000291084">
    <property type="component" value="Chromosome 11"/>
</dbReference>
<accession>A0A0S3TBZ8</accession>
<protein>
    <submittedName>
        <fullName evidence="1">Uncharacterized protein</fullName>
    </submittedName>
</protein>
<proteinExistence type="predicted"/>
<dbReference type="AlphaFoldDB" id="A0A0S3TBZ8"/>
<reference evidence="1 2" key="1">
    <citation type="journal article" date="2015" name="Sci. Rep.">
        <title>The power of single molecule real-time sequencing technology in the de novo assembly of a eukaryotic genome.</title>
        <authorList>
            <person name="Sakai H."/>
            <person name="Naito K."/>
            <person name="Ogiso-Tanaka E."/>
            <person name="Takahashi Y."/>
            <person name="Iseki K."/>
            <person name="Muto C."/>
            <person name="Satou K."/>
            <person name="Teruya K."/>
            <person name="Shiroma A."/>
            <person name="Shimoji M."/>
            <person name="Hirano T."/>
            <person name="Itoh T."/>
            <person name="Kaga A."/>
            <person name="Tomooka N."/>
        </authorList>
    </citation>
    <scope>NUCLEOTIDE SEQUENCE [LARGE SCALE GENOMIC DNA]</scope>
    <source>
        <strain evidence="2">cv. Shumari</strain>
    </source>
</reference>
<name>A0A0S3TBZ8_PHAAN</name>
<gene>
    <name evidence="1" type="primary">Vigan.11G226300</name>
    <name evidence="1" type="ORF">VIGAN_11226300</name>
</gene>